<dbReference type="Proteomes" id="UP000186292">
    <property type="component" value="Unassembled WGS sequence"/>
</dbReference>
<evidence type="ECO:0000313" key="1">
    <source>
        <dbReference type="EMBL" id="SIS38733.1"/>
    </source>
</evidence>
<dbReference type="RefSeq" id="WP_076598135.1">
    <property type="nucleotide sequence ID" value="NZ_CP046976.1"/>
</dbReference>
<name>A0A1N7INQ3_9CORY</name>
<evidence type="ECO:0000313" key="2">
    <source>
        <dbReference type="Proteomes" id="UP000186292"/>
    </source>
</evidence>
<dbReference type="EMBL" id="FTOF01000001">
    <property type="protein sequence ID" value="SIS38733.1"/>
    <property type="molecule type" value="Genomic_DNA"/>
</dbReference>
<dbReference type="STRING" id="1161099.SAMN05444817_101140"/>
<dbReference type="AlphaFoldDB" id="A0A1N7INQ3"/>
<accession>A0A1N7INQ3</accession>
<keyword evidence="2" id="KW-1185">Reference proteome</keyword>
<sequence length="62" mass="6569">MDPIGAQRPSFSVRFALPRLRDCGMLKLPAIEIAAVFLLATATAIDMTGAGLRGVPWARTVG</sequence>
<gene>
    <name evidence="1" type="ORF">SAMN05444817_101140</name>
</gene>
<proteinExistence type="predicted"/>
<organism evidence="1 2">
    <name type="scientific">Corynebacterium appendicis CIP 107643</name>
    <dbReference type="NCBI Taxonomy" id="1161099"/>
    <lineage>
        <taxon>Bacteria</taxon>
        <taxon>Bacillati</taxon>
        <taxon>Actinomycetota</taxon>
        <taxon>Actinomycetes</taxon>
        <taxon>Mycobacteriales</taxon>
        <taxon>Corynebacteriaceae</taxon>
        <taxon>Corynebacterium</taxon>
    </lineage>
</organism>
<reference evidence="2" key="1">
    <citation type="submission" date="2017-01" db="EMBL/GenBank/DDBJ databases">
        <authorList>
            <person name="Varghese N."/>
            <person name="Submissions S."/>
        </authorList>
    </citation>
    <scope>NUCLEOTIDE SEQUENCE [LARGE SCALE GENOMIC DNA]</scope>
    <source>
        <strain evidence="2">DSM 44531</strain>
    </source>
</reference>
<protein>
    <submittedName>
        <fullName evidence="1">Uncharacterized protein</fullName>
    </submittedName>
</protein>